<dbReference type="SUPFAM" id="SSF56935">
    <property type="entry name" value="Porins"/>
    <property type="match status" value="1"/>
</dbReference>
<dbReference type="Gene3D" id="2.40.170.20">
    <property type="entry name" value="TonB-dependent receptor, beta-barrel domain"/>
    <property type="match status" value="1"/>
</dbReference>
<dbReference type="Pfam" id="PF00593">
    <property type="entry name" value="TonB_dep_Rec_b-barrel"/>
    <property type="match status" value="1"/>
</dbReference>
<evidence type="ECO:0000256" key="15">
    <source>
        <dbReference type="PROSITE-ProRule" id="PRU10144"/>
    </source>
</evidence>
<dbReference type="PROSITE" id="PS52016">
    <property type="entry name" value="TONB_DEPENDENT_REC_3"/>
    <property type="match status" value="1"/>
</dbReference>
<comment type="subcellular location">
    <subcellularLocation>
        <location evidence="1 14">Cell outer membrane</location>
        <topology evidence="1 14">Multi-pass membrane protein</topology>
    </subcellularLocation>
</comment>
<gene>
    <name evidence="19" type="ORF">ACFQ45_06855</name>
</gene>
<evidence type="ECO:0000256" key="8">
    <source>
        <dbReference type="ARBA" id="ARBA00023004"/>
    </source>
</evidence>
<keyword evidence="7 17" id="KW-0732">Signal</keyword>
<evidence type="ECO:0000256" key="6">
    <source>
        <dbReference type="ARBA" id="ARBA00022692"/>
    </source>
</evidence>
<keyword evidence="11 14" id="KW-0472">Membrane</keyword>
<evidence type="ECO:0000256" key="9">
    <source>
        <dbReference type="ARBA" id="ARBA00023065"/>
    </source>
</evidence>
<evidence type="ECO:0000256" key="11">
    <source>
        <dbReference type="ARBA" id="ARBA00023136"/>
    </source>
</evidence>
<evidence type="ECO:0000256" key="2">
    <source>
        <dbReference type="ARBA" id="ARBA00009810"/>
    </source>
</evidence>
<dbReference type="NCBIfam" id="TIGR01783">
    <property type="entry name" value="TonB-siderophor"/>
    <property type="match status" value="1"/>
</dbReference>
<sequence>MLKVNSLRAAVRAALFGSSIALVAVSSPALLAQTANPTAQAEQYFDIPAGDLGVALTTVAAQAQIPLAFDPLLTFGKQNPAVSGEYAPLEVINLLLEDSGLYLVAGNDNSYYIEAAANHELGAVSVTAPSLIQTAPRFAAGQVETGARLGVLGNQQAKDTPFSIVSYTAQVIEDQQLESIGDVLSNDASVQSGFGYGNYSEIFMVRGFNLYSDEISYGGLYGILPRQLVSTNPVGSVQLLKGANAFANGVTPGNSGIGGAINIEPKIPTYDYTRLTLDTTAQGRTGVSGDVARRFGDHDQYGAHASVLHRAGDTAIDDENREETSINVGVDYREGKVHTALEAGYQKLNIEGGRSVVYQGSLTEIPDAPSADTNYAPSWASSELENTFAMATADYQLSENWLAHGALGVNHNKEYGDYSSPTPTDNEGNATLYRLSVPYESDTVSSAFGLKGDVQTGNVSHDINLGFSSFDTKVYTAYTMSGNSATNLYDPADVDYPATLYSGGSMDDPNIRSRTTAQGLALSDTLGFLDDTLLVTVGARYQQLQVKNYSYEGVKESDYDENAISPVYGVVYKVTPSVSLYANHVESLQKGDTAPSSASNSGEVFEPYKAKQNEVGVKYESDDLATSFAVYEIKKPSAYTENGTYGVYGEQVNRGLEVSVFGSPANDIRLNSSFAWTDAELTSTQNGTNDGNQAVGVAKYSVVLGGEYDLPIERAITLGGKIIHTGPQYLDAGNTLKLDPWTRLDLSARYETQWSDLPLTWRLNITNVTNEAYWASAAGGYLSQGDPREIKLSVSTEF</sequence>
<evidence type="ECO:0000256" key="17">
    <source>
        <dbReference type="SAM" id="SignalP"/>
    </source>
</evidence>
<dbReference type="PROSITE" id="PS01156">
    <property type="entry name" value="TONB_DEPENDENT_REC_2"/>
    <property type="match status" value="1"/>
</dbReference>
<dbReference type="InterPro" id="IPR000531">
    <property type="entry name" value="Beta-barrel_TonB"/>
</dbReference>
<comment type="similarity">
    <text evidence="2 14 16">Belongs to the TonB-dependent receptor family.</text>
</comment>
<dbReference type="PANTHER" id="PTHR32552">
    <property type="entry name" value="FERRICHROME IRON RECEPTOR-RELATED"/>
    <property type="match status" value="1"/>
</dbReference>
<dbReference type="InterPro" id="IPR039426">
    <property type="entry name" value="TonB-dep_rcpt-like"/>
</dbReference>
<keyword evidence="12 19" id="KW-0675">Receptor</keyword>
<feature type="signal peptide" evidence="17">
    <location>
        <begin position="1"/>
        <end position="23"/>
    </location>
</feature>
<dbReference type="Proteomes" id="UP001597059">
    <property type="component" value="Unassembled WGS sequence"/>
</dbReference>
<organism evidence="19 20">
    <name type="scientific">Rhodanobacter aciditrophus</name>
    <dbReference type="NCBI Taxonomy" id="1623218"/>
    <lineage>
        <taxon>Bacteria</taxon>
        <taxon>Pseudomonadati</taxon>
        <taxon>Pseudomonadota</taxon>
        <taxon>Gammaproteobacteria</taxon>
        <taxon>Lysobacterales</taxon>
        <taxon>Rhodanobacteraceae</taxon>
        <taxon>Rhodanobacter</taxon>
    </lineage>
</organism>
<dbReference type="SMART" id="SM00965">
    <property type="entry name" value="STN"/>
    <property type="match status" value="1"/>
</dbReference>
<name>A0ABW4AYV5_9GAMM</name>
<evidence type="ECO:0000256" key="4">
    <source>
        <dbReference type="ARBA" id="ARBA00022452"/>
    </source>
</evidence>
<evidence type="ECO:0000256" key="14">
    <source>
        <dbReference type="PROSITE-ProRule" id="PRU01360"/>
    </source>
</evidence>
<dbReference type="CDD" id="cd01347">
    <property type="entry name" value="ligand_gated_channel"/>
    <property type="match status" value="1"/>
</dbReference>
<comment type="caution">
    <text evidence="19">The sequence shown here is derived from an EMBL/GenBank/DDBJ whole genome shotgun (WGS) entry which is preliminary data.</text>
</comment>
<keyword evidence="10 16" id="KW-0798">TonB box</keyword>
<evidence type="ECO:0000256" key="7">
    <source>
        <dbReference type="ARBA" id="ARBA00022729"/>
    </source>
</evidence>
<dbReference type="InterPro" id="IPR010917">
    <property type="entry name" value="TonB_rcpt_CS"/>
</dbReference>
<dbReference type="Gene3D" id="2.170.130.10">
    <property type="entry name" value="TonB-dependent receptor, plug domain"/>
    <property type="match status" value="1"/>
</dbReference>
<keyword evidence="9" id="KW-0406">Ion transport</keyword>
<feature type="short sequence motif" description="TonB C-terminal box" evidence="15">
    <location>
        <begin position="781"/>
        <end position="798"/>
    </location>
</feature>
<dbReference type="InterPro" id="IPR037066">
    <property type="entry name" value="Plug_dom_sf"/>
</dbReference>
<keyword evidence="4 14" id="KW-1134">Transmembrane beta strand</keyword>
<evidence type="ECO:0000256" key="12">
    <source>
        <dbReference type="ARBA" id="ARBA00023170"/>
    </source>
</evidence>
<evidence type="ECO:0000256" key="13">
    <source>
        <dbReference type="ARBA" id="ARBA00023237"/>
    </source>
</evidence>
<evidence type="ECO:0000259" key="18">
    <source>
        <dbReference type="SMART" id="SM00965"/>
    </source>
</evidence>
<feature type="chain" id="PRO_5046086935" evidence="17">
    <location>
        <begin position="24"/>
        <end position="798"/>
    </location>
</feature>
<accession>A0ABW4AYV5</accession>
<evidence type="ECO:0000313" key="20">
    <source>
        <dbReference type="Proteomes" id="UP001597059"/>
    </source>
</evidence>
<dbReference type="InterPro" id="IPR012910">
    <property type="entry name" value="Plug_dom"/>
</dbReference>
<keyword evidence="20" id="KW-1185">Reference proteome</keyword>
<reference evidence="20" key="1">
    <citation type="journal article" date="2019" name="Int. J. Syst. Evol. Microbiol.">
        <title>The Global Catalogue of Microorganisms (GCM) 10K type strain sequencing project: providing services to taxonomists for standard genome sequencing and annotation.</title>
        <authorList>
            <consortium name="The Broad Institute Genomics Platform"/>
            <consortium name="The Broad Institute Genome Sequencing Center for Infectious Disease"/>
            <person name="Wu L."/>
            <person name="Ma J."/>
        </authorList>
    </citation>
    <scope>NUCLEOTIDE SEQUENCE [LARGE SCALE GENOMIC DNA]</scope>
    <source>
        <strain evidence="20">JCM 30774</strain>
    </source>
</reference>
<dbReference type="InterPro" id="IPR010105">
    <property type="entry name" value="TonB_sidphr_rcpt"/>
</dbReference>
<dbReference type="InterPro" id="IPR011662">
    <property type="entry name" value="Secretin/TonB_short_N"/>
</dbReference>
<dbReference type="EMBL" id="JBHTMN010000007">
    <property type="protein sequence ID" value="MFD1383078.1"/>
    <property type="molecule type" value="Genomic_DNA"/>
</dbReference>
<keyword evidence="5" id="KW-0410">Iron transport</keyword>
<evidence type="ECO:0000256" key="16">
    <source>
        <dbReference type="RuleBase" id="RU003357"/>
    </source>
</evidence>
<dbReference type="Pfam" id="PF07715">
    <property type="entry name" value="Plug"/>
    <property type="match status" value="1"/>
</dbReference>
<evidence type="ECO:0000313" key="19">
    <source>
        <dbReference type="EMBL" id="MFD1383078.1"/>
    </source>
</evidence>
<feature type="domain" description="Secretin/TonB short N-terminal" evidence="18">
    <location>
        <begin position="65"/>
        <end position="116"/>
    </location>
</feature>
<dbReference type="RefSeq" id="WP_377366254.1">
    <property type="nucleotide sequence ID" value="NZ_JBHTMN010000007.1"/>
</dbReference>
<evidence type="ECO:0000256" key="3">
    <source>
        <dbReference type="ARBA" id="ARBA00022448"/>
    </source>
</evidence>
<proteinExistence type="inferred from homology"/>
<protein>
    <submittedName>
        <fullName evidence="19">TonB-dependent siderophore receptor</fullName>
    </submittedName>
</protein>
<dbReference type="InterPro" id="IPR036942">
    <property type="entry name" value="Beta-barrel_TonB_sf"/>
</dbReference>
<dbReference type="Gene3D" id="3.55.50.30">
    <property type="match status" value="1"/>
</dbReference>
<evidence type="ECO:0000256" key="10">
    <source>
        <dbReference type="ARBA" id="ARBA00023077"/>
    </source>
</evidence>
<evidence type="ECO:0000256" key="5">
    <source>
        <dbReference type="ARBA" id="ARBA00022496"/>
    </source>
</evidence>
<keyword evidence="3 14" id="KW-0813">Transport</keyword>
<keyword evidence="13 14" id="KW-0998">Cell outer membrane</keyword>
<evidence type="ECO:0000256" key="1">
    <source>
        <dbReference type="ARBA" id="ARBA00004571"/>
    </source>
</evidence>
<keyword evidence="6 14" id="KW-0812">Transmembrane</keyword>
<keyword evidence="8" id="KW-0408">Iron</keyword>
<dbReference type="PANTHER" id="PTHR32552:SF82">
    <property type="entry name" value="FCUA PROTEIN"/>
    <property type="match status" value="1"/>
</dbReference>